<dbReference type="Pfam" id="PF00899">
    <property type="entry name" value="ThiF"/>
    <property type="match status" value="1"/>
</dbReference>
<dbReference type="InterPro" id="IPR000011">
    <property type="entry name" value="UBQ/SUMO-activ_enz_E1-like"/>
</dbReference>
<evidence type="ECO:0000256" key="5">
    <source>
        <dbReference type="ARBA" id="ARBA00023242"/>
    </source>
</evidence>
<evidence type="ECO:0000256" key="2">
    <source>
        <dbReference type="ARBA" id="ARBA00004718"/>
    </source>
</evidence>
<dbReference type="PANTHER" id="PTHR10953:SF162">
    <property type="entry name" value="SUMO-ACTIVATING ENZYME SUBUNIT 1"/>
    <property type="match status" value="1"/>
</dbReference>
<dbReference type="InterPro" id="IPR045886">
    <property type="entry name" value="ThiF/MoeB/HesA"/>
</dbReference>
<dbReference type="GO" id="GO:0019948">
    <property type="term" value="F:SUMO activating enzyme activity"/>
    <property type="evidence" value="ECO:0007669"/>
    <property type="project" value="TreeGrafter"/>
</dbReference>
<sequence length="364" mass="40999">MNPSSGSELISDDEKALYDRQIRLWGLEAQNRLRNSRVLLAGLSGCGAEIAKNLVLAGLKSLTLLDTNKVSVDDECCQFLAPIGCIGQNRAEASKERCQMLNPNVRLFVDNEDLITKDEDFFKQFDLVIVVDYKYSVVDRINEICRKHHIRFQAAGVFGWIGYAFSDFNNYSFIVNVKKKCSAYTIDESLDEEAGTSNFKKSTQTENKLKENGKEQLDIPIVDVEEEKIKMDVPFSSWSSALNVDWTHKKLVRKVKRILPNTYPVFRALLRANDSNCKVDADLIARYWKEEAERCGRIVEDSFISEEIPFLLGPQLSPTCAIVGAVVAQEAIKALSQNELPLKNLFLYSSYSTTGVVCSLPPEI</sequence>
<dbReference type="Proteomes" id="UP000046393">
    <property type="component" value="Unplaced"/>
</dbReference>
<evidence type="ECO:0000256" key="7">
    <source>
        <dbReference type="ARBA" id="ARBA00044187"/>
    </source>
</evidence>
<evidence type="ECO:0000313" key="10">
    <source>
        <dbReference type="Proteomes" id="UP000046393"/>
    </source>
</evidence>
<name>A0A0N5AG07_9BILA</name>
<evidence type="ECO:0000313" key="11">
    <source>
        <dbReference type="WBParaSite" id="SMUV_0000323101-mRNA-1"/>
    </source>
</evidence>
<dbReference type="InterPro" id="IPR035985">
    <property type="entry name" value="Ubiquitin-activating_enz"/>
</dbReference>
<dbReference type="SUPFAM" id="SSF69572">
    <property type="entry name" value="Activating enzymes of the ubiquitin-like proteins"/>
    <property type="match status" value="1"/>
</dbReference>
<comment type="similarity">
    <text evidence="3">Belongs to the ubiquitin-activating E1 family.</text>
</comment>
<keyword evidence="10" id="KW-1185">Reference proteome</keyword>
<accession>A0A0N5AG07</accession>
<evidence type="ECO:0000256" key="8">
    <source>
        <dbReference type="ARBA" id="ARBA00044354"/>
    </source>
</evidence>
<comment type="subcellular location">
    <subcellularLocation>
        <location evidence="1">Nucleus</location>
    </subcellularLocation>
</comment>
<evidence type="ECO:0000256" key="1">
    <source>
        <dbReference type="ARBA" id="ARBA00004123"/>
    </source>
</evidence>
<reference evidence="11" key="1">
    <citation type="submission" date="2017-02" db="UniProtKB">
        <authorList>
            <consortium name="WormBaseParasite"/>
        </authorList>
    </citation>
    <scope>IDENTIFICATION</scope>
</reference>
<organism evidence="10 11">
    <name type="scientific">Syphacia muris</name>
    <dbReference type="NCBI Taxonomy" id="451379"/>
    <lineage>
        <taxon>Eukaryota</taxon>
        <taxon>Metazoa</taxon>
        <taxon>Ecdysozoa</taxon>
        <taxon>Nematoda</taxon>
        <taxon>Chromadorea</taxon>
        <taxon>Rhabditida</taxon>
        <taxon>Spirurina</taxon>
        <taxon>Oxyuridomorpha</taxon>
        <taxon>Oxyuroidea</taxon>
        <taxon>Oxyuridae</taxon>
        <taxon>Syphacia</taxon>
    </lineage>
</organism>
<dbReference type="STRING" id="451379.A0A0N5AG07"/>
<protein>
    <recommendedName>
        <fullName evidence="7">SUMO-activating enzyme subunit 1</fullName>
    </recommendedName>
    <alternativeName>
        <fullName evidence="8">Ubiquitin-like 1-activating enzyme E1A</fullName>
    </alternativeName>
</protein>
<keyword evidence="4" id="KW-0833">Ubl conjugation pathway</keyword>
<evidence type="ECO:0000256" key="6">
    <source>
        <dbReference type="ARBA" id="ARBA00026003"/>
    </source>
</evidence>
<dbReference type="GO" id="GO:0031510">
    <property type="term" value="C:SUMO activating enzyme complex"/>
    <property type="evidence" value="ECO:0007669"/>
    <property type="project" value="TreeGrafter"/>
</dbReference>
<comment type="pathway">
    <text evidence="2">Protein modification; protein sumoylation.</text>
</comment>
<proteinExistence type="inferred from homology"/>
<dbReference type="PANTHER" id="PTHR10953">
    <property type="entry name" value="UBIQUITIN-ACTIVATING ENZYME E1"/>
    <property type="match status" value="1"/>
</dbReference>
<comment type="subunit">
    <text evidence="6">Heterodimer of SAE1 and UBA2/SAE2. The heterodimer corresponds to the two domains that are encoded on a single polypeptide chain in ubiquitin-activating enzyme E1. Interacts with UBE2I.</text>
</comment>
<dbReference type="AlphaFoldDB" id="A0A0N5AG07"/>
<dbReference type="Gene3D" id="3.40.50.720">
    <property type="entry name" value="NAD(P)-binding Rossmann-like Domain"/>
    <property type="match status" value="1"/>
</dbReference>
<keyword evidence="5" id="KW-0539">Nucleus</keyword>
<dbReference type="PRINTS" id="PR01849">
    <property type="entry name" value="UBIQUITINACT"/>
</dbReference>
<evidence type="ECO:0000259" key="9">
    <source>
        <dbReference type="Pfam" id="PF00899"/>
    </source>
</evidence>
<feature type="domain" description="THIF-type NAD/FAD binding fold" evidence="9">
    <location>
        <begin position="18"/>
        <end position="353"/>
    </location>
</feature>
<dbReference type="GO" id="GO:0016925">
    <property type="term" value="P:protein sumoylation"/>
    <property type="evidence" value="ECO:0007669"/>
    <property type="project" value="TreeGrafter"/>
</dbReference>
<dbReference type="InterPro" id="IPR000594">
    <property type="entry name" value="ThiF_NAD_FAD-bd"/>
</dbReference>
<evidence type="ECO:0000256" key="4">
    <source>
        <dbReference type="ARBA" id="ARBA00022786"/>
    </source>
</evidence>
<evidence type="ECO:0000256" key="3">
    <source>
        <dbReference type="ARBA" id="ARBA00005673"/>
    </source>
</evidence>
<dbReference type="WBParaSite" id="SMUV_0000323101-mRNA-1">
    <property type="protein sequence ID" value="SMUV_0000323101-mRNA-1"/>
    <property type="gene ID" value="SMUV_0000323101"/>
</dbReference>
<dbReference type="GO" id="GO:0005737">
    <property type="term" value="C:cytoplasm"/>
    <property type="evidence" value="ECO:0007669"/>
    <property type="project" value="TreeGrafter"/>
</dbReference>